<dbReference type="Proteomes" id="UP001276150">
    <property type="component" value="Unassembled WGS sequence"/>
</dbReference>
<evidence type="ECO:0000313" key="1">
    <source>
        <dbReference type="EMBL" id="MDV6376455.1"/>
    </source>
</evidence>
<reference evidence="1 2" key="1">
    <citation type="submission" date="2022-11" db="EMBL/GenBank/DDBJ databases">
        <title>Deinococcus ZS9-10, Low Temperature and Draught-tolerating, UV-resistant Bacteria from Continental Antarctica.</title>
        <authorList>
            <person name="Cheng L."/>
        </authorList>
    </citation>
    <scope>NUCLEOTIDE SEQUENCE [LARGE SCALE GENOMIC DNA]</scope>
    <source>
        <strain evidence="1 2">ZS9-10</strain>
    </source>
</reference>
<keyword evidence="2" id="KW-1185">Reference proteome</keyword>
<protein>
    <submittedName>
        <fullName evidence="1">Uncharacterized protein</fullName>
    </submittedName>
</protein>
<evidence type="ECO:0000313" key="2">
    <source>
        <dbReference type="Proteomes" id="UP001276150"/>
    </source>
</evidence>
<proteinExistence type="predicted"/>
<name>A0ABU4DVJ1_9DEIO</name>
<dbReference type="EMBL" id="JAPMIV010000063">
    <property type="protein sequence ID" value="MDV6376455.1"/>
    <property type="molecule type" value="Genomic_DNA"/>
</dbReference>
<organism evidence="1 2">
    <name type="scientific">Deinococcus arenicola</name>
    <dbReference type="NCBI Taxonomy" id="2994950"/>
    <lineage>
        <taxon>Bacteria</taxon>
        <taxon>Thermotogati</taxon>
        <taxon>Deinococcota</taxon>
        <taxon>Deinococci</taxon>
        <taxon>Deinococcales</taxon>
        <taxon>Deinococcaceae</taxon>
        <taxon>Deinococcus</taxon>
    </lineage>
</organism>
<gene>
    <name evidence="1" type="ORF">ORD21_17830</name>
</gene>
<sequence length="97" mass="10935">MDEKMAEKERFELSTQLLTVQVLIEIRDLLKEIRGHLGAQPFQAEKQLHGYSLPPDELDEVQTMDLPLTLKEMRLPGLQAALSAVLLDALPQEPDEG</sequence>
<dbReference type="RefSeq" id="WP_317641812.1">
    <property type="nucleotide sequence ID" value="NZ_JAPMIV010000063.1"/>
</dbReference>
<comment type="caution">
    <text evidence="1">The sequence shown here is derived from an EMBL/GenBank/DDBJ whole genome shotgun (WGS) entry which is preliminary data.</text>
</comment>
<accession>A0ABU4DVJ1</accession>